<feature type="transmembrane region" description="Helical" evidence="1">
    <location>
        <begin position="148"/>
        <end position="169"/>
    </location>
</feature>
<feature type="transmembrane region" description="Helical" evidence="1">
    <location>
        <begin position="61"/>
        <end position="78"/>
    </location>
</feature>
<keyword evidence="1" id="KW-0812">Transmembrane</keyword>
<feature type="transmembrane region" description="Helical" evidence="1">
    <location>
        <begin position="205"/>
        <end position="229"/>
    </location>
</feature>
<comment type="caution">
    <text evidence="3">The sequence shown here is derived from an EMBL/GenBank/DDBJ whole genome shotgun (WGS) entry which is preliminary data.</text>
</comment>
<name>A0A8H3EAL7_9LECA</name>
<keyword evidence="1" id="KW-1133">Transmembrane helix</keyword>
<reference evidence="3" key="1">
    <citation type="submission" date="2021-03" db="EMBL/GenBank/DDBJ databases">
        <authorList>
            <person name="Tagirdzhanova G."/>
        </authorList>
    </citation>
    <scope>NUCLEOTIDE SEQUENCE</scope>
</reference>
<feature type="signal peptide" evidence="2">
    <location>
        <begin position="1"/>
        <end position="23"/>
    </location>
</feature>
<gene>
    <name evidence="3" type="ORF">HETSPECPRED_000064</name>
</gene>
<dbReference type="EMBL" id="CAJPDS010000001">
    <property type="protein sequence ID" value="CAF9902944.1"/>
    <property type="molecule type" value="Genomic_DNA"/>
</dbReference>
<dbReference type="Proteomes" id="UP000664521">
    <property type="component" value="Unassembled WGS sequence"/>
</dbReference>
<keyword evidence="2" id="KW-0732">Signal</keyword>
<evidence type="ECO:0000313" key="3">
    <source>
        <dbReference type="EMBL" id="CAF9902944.1"/>
    </source>
</evidence>
<keyword evidence="4" id="KW-1185">Reference proteome</keyword>
<sequence length="253" mass="28116">MEPALKLALLMSLAQLSPWAASAINVKSSWRSFCGLLALAIVLTCFVAYDNSSHELIERRNTRAVIGTVFTGLFFASFERLFCSKWNWDAGGPDKYRQTATQPPKSLSRYTLDVLSNPRFIGRPWQVKGVPPFFSSEPAYVPSPTKFLAMHFASFVCCILVLDLCAYAIPPSTTLYSEEAIPVFRCIGGLSTNLTMFRLTSTVVFWLRSALGLIMALDFTALVAVASGLSTPRDWPPLLGSPYELYTIRKFWG</sequence>
<evidence type="ECO:0000313" key="4">
    <source>
        <dbReference type="Proteomes" id="UP000664521"/>
    </source>
</evidence>
<organism evidence="3 4">
    <name type="scientific">Heterodermia speciosa</name>
    <dbReference type="NCBI Taxonomy" id="116794"/>
    <lineage>
        <taxon>Eukaryota</taxon>
        <taxon>Fungi</taxon>
        <taxon>Dikarya</taxon>
        <taxon>Ascomycota</taxon>
        <taxon>Pezizomycotina</taxon>
        <taxon>Lecanoromycetes</taxon>
        <taxon>OSLEUM clade</taxon>
        <taxon>Lecanoromycetidae</taxon>
        <taxon>Caliciales</taxon>
        <taxon>Physciaceae</taxon>
        <taxon>Heterodermia</taxon>
    </lineage>
</organism>
<feature type="chain" id="PRO_5034619557" evidence="2">
    <location>
        <begin position="24"/>
        <end position="253"/>
    </location>
</feature>
<evidence type="ECO:0000256" key="1">
    <source>
        <dbReference type="SAM" id="Phobius"/>
    </source>
</evidence>
<dbReference type="AlphaFoldDB" id="A0A8H3EAL7"/>
<keyword evidence="1" id="KW-0472">Membrane</keyword>
<feature type="transmembrane region" description="Helical" evidence="1">
    <location>
        <begin position="33"/>
        <end position="49"/>
    </location>
</feature>
<dbReference type="OrthoDB" id="1077582at2759"/>
<proteinExistence type="predicted"/>
<protein>
    <submittedName>
        <fullName evidence="3">Uncharacterized protein</fullName>
    </submittedName>
</protein>
<accession>A0A8H3EAL7</accession>
<evidence type="ECO:0000256" key="2">
    <source>
        <dbReference type="SAM" id="SignalP"/>
    </source>
</evidence>